<gene>
    <name evidence="1" type="ORF">LOK49_LG03G02103</name>
</gene>
<accession>A0ACC0IE04</accession>
<dbReference type="Proteomes" id="UP001060215">
    <property type="component" value="Chromosome 6"/>
</dbReference>
<reference evidence="1 2" key="1">
    <citation type="journal article" date="2022" name="Plant J.">
        <title>Chromosome-level genome of Camellia lanceoleosa provides a valuable resource for understanding genome evolution and self-incompatibility.</title>
        <authorList>
            <person name="Gong W."/>
            <person name="Xiao S."/>
            <person name="Wang L."/>
            <person name="Liao Z."/>
            <person name="Chang Y."/>
            <person name="Mo W."/>
            <person name="Hu G."/>
            <person name="Li W."/>
            <person name="Zhao G."/>
            <person name="Zhu H."/>
            <person name="Hu X."/>
            <person name="Ji K."/>
            <person name="Xiang X."/>
            <person name="Song Q."/>
            <person name="Yuan D."/>
            <person name="Jin S."/>
            <person name="Zhang L."/>
        </authorList>
    </citation>
    <scope>NUCLEOTIDE SEQUENCE [LARGE SCALE GENOMIC DNA]</scope>
    <source>
        <strain evidence="1">SQ_2022a</strain>
    </source>
</reference>
<keyword evidence="2" id="KW-1185">Reference proteome</keyword>
<name>A0ACC0IE04_9ERIC</name>
<organism evidence="1 2">
    <name type="scientific">Camellia lanceoleosa</name>
    <dbReference type="NCBI Taxonomy" id="1840588"/>
    <lineage>
        <taxon>Eukaryota</taxon>
        <taxon>Viridiplantae</taxon>
        <taxon>Streptophyta</taxon>
        <taxon>Embryophyta</taxon>
        <taxon>Tracheophyta</taxon>
        <taxon>Spermatophyta</taxon>
        <taxon>Magnoliopsida</taxon>
        <taxon>eudicotyledons</taxon>
        <taxon>Gunneridae</taxon>
        <taxon>Pentapetalae</taxon>
        <taxon>asterids</taxon>
        <taxon>Ericales</taxon>
        <taxon>Theaceae</taxon>
        <taxon>Camellia</taxon>
    </lineage>
</organism>
<comment type="caution">
    <text evidence="1">The sequence shown here is derived from an EMBL/GenBank/DDBJ whole genome shotgun (WGS) entry which is preliminary data.</text>
</comment>
<evidence type="ECO:0000313" key="2">
    <source>
        <dbReference type="Proteomes" id="UP001060215"/>
    </source>
</evidence>
<proteinExistence type="predicted"/>
<protein>
    <submittedName>
        <fullName evidence="1">Uncharacterized protein</fullName>
    </submittedName>
</protein>
<sequence>MITEAENVEEEKFEDFVLNSKDDSNGGVEDVDNKEETKSNNVMTHNHNKELGVGMDGLDTYMAKESADMIIEAENVKEEKSEDFVLNSKDDLNGGVEDVDKMEETKSADAIIDQKSEIVSAIVKVVKSSCVETGIEDVDKKEETKSNDVMLDEHSEIVFAIVEAVKSSIVEVDQMVHKNLQTNDMPNSIESPQVELSENDSSESDNNSNPTLQGVEDLKDRSSVSCSGDALELSNKLSASAAPFNPSPAVARARPVSMNIILPSGPGVVATIGPWPLNMTLHPRPPMALPMVNPMCSSPHPPYPSPPPTPNMIHSLPFFYPIYTQPQAVPTTTFPMTSNPFHTNHFAWQCNMSPNGVHWPMCRPMELSVSPTVVEPIIGPIVEPKEQVDNSESPSLAPNPLVDIANGSEADKESNFLASEAVEIGNKAIIRSEDEKEIGDLNPHGVLSSGDQPITVTLLMIRCQDTLGKLIVRKPSTF</sequence>
<evidence type="ECO:0000313" key="1">
    <source>
        <dbReference type="EMBL" id="KAI8023169.1"/>
    </source>
</evidence>
<dbReference type="EMBL" id="CM045763">
    <property type="protein sequence ID" value="KAI8023169.1"/>
    <property type="molecule type" value="Genomic_DNA"/>
</dbReference>